<sequence length="538" mass="61383">MKLEIVRSCIFGFLLVIVQYSLAQEKPNIILLYADDISARELPIYGSTVWSLPKGGDTSDRQYRAQTPVLDHLAEEGIYVKTAWAATICSPSRAMMMTGRYAHQHKWWHNSDKGKAPNKKGSWNLYDSAPYTLEDIAHKGGYATYWAGKTQMKISGFNFDEACFTPGEGSYNTPIATTDFRLETRKINGQKKIFNADTNQEATSYVQSGWYWKPHVQLLNHPKATGPLEWWPNNKAAKDTFGLNTFGPDVELEFIFDFMERKQQEKKPFFVYHTSHLGHDAMDFLNPESKSKWPGTPKISWDGKTYTRIQPNVTGDNGVYDTHGTITESGIHHHINYLDYQVWRYMNKLKEMGIANNTIFIFCADNGTSGYGKGSPVSQKGTHVPLIIYAPGMNMTKKGLQDILVNMSDMLPTIAEIASVKIPDSYEVNGESLLPFLTTDKPKHREWIYGYHKDMQIIRGDFVLKDGKNDWWDVSENPDDLISFKKIKDWRAVSEAHRKERDELNKVLPRFNLHATAHDAPKNGLEKPTPLQLIEDNK</sequence>
<dbReference type="AlphaFoldDB" id="A0AAU8RM90"/>
<feature type="region of interest" description="Disordered" evidence="2">
    <location>
        <begin position="518"/>
        <end position="538"/>
    </location>
</feature>
<reference evidence="4 5" key="1">
    <citation type="journal article" date="2014" name="Environ. Microbiol.">
        <title>Contrasting genomic patterns and infection strategies of two co-existing Bacteroidetes podovirus genera.</title>
        <authorList>
            <person name="Holmfeldt K."/>
            <person name="Howard-Varona C."/>
            <person name="Solonenko N."/>
            <person name="Sullivan M.B."/>
        </authorList>
    </citation>
    <scope>NUCLEOTIDE SEQUENCE [LARGE SCALE GENOMIC DNA]</scope>
    <source>
        <strain evidence="4 5">18</strain>
    </source>
</reference>
<evidence type="ECO:0000256" key="2">
    <source>
        <dbReference type="SAM" id="MobiDB-lite"/>
    </source>
</evidence>
<dbReference type="InterPro" id="IPR000917">
    <property type="entry name" value="Sulfatase_N"/>
</dbReference>
<dbReference type="InterPro" id="IPR050738">
    <property type="entry name" value="Sulfatase"/>
</dbReference>
<name>A0AAU8RM90_9FLAO</name>
<evidence type="ECO:0000256" key="1">
    <source>
        <dbReference type="ARBA" id="ARBA00008779"/>
    </source>
</evidence>
<dbReference type="GO" id="GO:0004065">
    <property type="term" value="F:arylsulfatase activity"/>
    <property type="evidence" value="ECO:0007669"/>
    <property type="project" value="TreeGrafter"/>
</dbReference>
<feature type="domain" description="Sulfatase N-terminal" evidence="3">
    <location>
        <begin position="27"/>
        <end position="418"/>
    </location>
</feature>
<evidence type="ECO:0000259" key="3">
    <source>
        <dbReference type="Pfam" id="PF00884"/>
    </source>
</evidence>
<dbReference type="PANTHER" id="PTHR42693">
    <property type="entry name" value="ARYLSULFATASE FAMILY MEMBER"/>
    <property type="match status" value="1"/>
</dbReference>
<organism evidence="4 5">
    <name type="scientific">Cellulophaga baltica 18</name>
    <dbReference type="NCBI Taxonomy" id="1348584"/>
    <lineage>
        <taxon>Bacteria</taxon>
        <taxon>Pseudomonadati</taxon>
        <taxon>Bacteroidota</taxon>
        <taxon>Flavobacteriia</taxon>
        <taxon>Flavobacteriales</taxon>
        <taxon>Flavobacteriaceae</taxon>
        <taxon>Cellulophaga</taxon>
    </lineage>
</organism>
<protein>
    <submittedName>
        <fullName evidence="4">Sulfatase</fullName>
    </submittedName>
</protein>
<dbReference type="InterPro" id="IPR017850">
    <property type="entry name" value="Alkaline_phosphatase_core_sf"/>
</dbReference>
<dbReference type="KEGG" id="cbat:M666_09725"/>
<dbReference type="PANTHER" id="PTHR42693:SF33">
    <property type="entry name" value="ARYLSULFATASE"/>
    <property type="match status" value="1"/>
</dbReference>
<evidence type="ECO:0000313" key="5">
    <source>
        <dbReference type="Proteomes" id="UP000030786"/>
    </source>
</evidence>
<dbReference type="SUPFAM" id="SSF53649">
    <property type="entry name" value="Alkaline phosphatase-like"/>
    <property type="match status" value="1"/>
</dbReference>
<dbReference type="GeneID" id="78061018"/>
<dbReference type="EMBL" id="CP009976">
    <property type="protein sequence ID" value="AIZ41838.1"/>
    <property type="molecule type" value="Genomic_DNA"/>
</dbReference>
<dbReference type="Gene3D" id="3.40.720.10">
    <property type="entry name" value="Alkaline Phosphatase, subunit A"/>
    <property type="match status" value="1"/>
</dbReference>
<comment type="similarity">
    <text evidence="1">Belongs to the sulfatase family.</text>
</comment>
<gene>
    <name evidence="4" type="ORF">M666_09725</name>
</gene>
<dbReference type="Pfam" id="PF00884">
    <property type="entry name" value="Sulfatase"/>
    <property type="match status" value="1"/>
</dbReference>
<dbReference type="Proteomes" id="UP000030786">
    <property type="component" value="Chromosome"/>
</dbReference>
<dbReference type="RefSeq" id="WP_029446882.1">
    <property type="nucleotide sequence ID" value="NZ_CP009976.1"/>
</dbReference>
<evidence type="ECO:0000313" key="4">
    <source>
        <dbReference type="EMBL" id="AIZ41838.1"/>
    </source>
</evidence>
<accession>A0AAU8RM90</accession>
<proteinExistence type="inferred from homology"/>